<sequence>MLFIVDLTPEITRRTQRREESHVGTEVKQSYVWSLYLENMPKRAKSVTQEKSATEAEPGGERIQEPPAEGRRTRSGRTFPTSVLGSEAPMRTPSRRTRRSVLQELPVEMEETNKEDLQQKPERPAEETSGIPAEPEPCIAAEQLVPEPAEPQTAATAADTEKTTLNGNEDAPRSTPALVETAPASPDPVPKKKPHLAPSEKHNPVIPLGKPKSGRVWKDRNKSRFSAMVKDKQLCSSWEKKMEAKREKALVKQYSLQLKEEKARQKERKRREENLRRRAENERKAEIVQVIRNTSKIKRMKKKHLRKVEKRDTLALLQKSQKQNSKTTKKQKNSDQDLT</sequence>
<feature type="compositionally biased region" description="Low complexity" evidence="10">
    <location>
        <begin position="146"/>
        <end position="158"/>
    </location>
</feature>
<feature type="region of interest" description="Disordered" evidence="10">
    <location>
        <begin position="259"/>
        <end position="339"/>
    </location>
</feature>
<keyword evidence="5" id="KW-0597">Phosphoprotein</keyword>
<protein>
    <recommendedName>
        <fullName evidence="3">Coiled-coil domain-containing protein 86</fullName>
    </recommendedName>
</protein>
<accession>A0A3Q0SVA1</accession>
<reference evidence="11" key="1">
    <citation type="submission" date="2025-08" db="UniProtKB">
        <authorList>
            <consortium name="Ensembl"/>
        </authorList>
    </citation>
    <scope>IDENTIFICATION</scope>
</reference>
<feature type="compositionally biased region" description="Basic and acidic residues" evidence="10">
    <location>
        <begin position="259"/>
        <end position="286"/>
    </location>
</feature>
<dbReference type="InterPro" id="IPR026570">
    <property type="entry name" value="CCDC86"/>
</dbReference>
<dbReference type="AlphaFoldDB" id="A0A3Q0SVA1"/>
<dbReference type="OMA" id="RVWKNRN"/>
<dbReference type="PANTHER" id="PTHR13557">
    <property type="entry name" value="COILED-COIL DOMAIN-CONTAINING PROTEIN 86"/>
    <property type="match status" value="1"/>
</dbReference>
<dbReference type="Ensembl" id="ENSACIT00000027404.1">
    <property type="protein sequence ID" value="ENSACIP00000026707.1"/>
    <property type="gene ID" value="ENSACIG00000020679.1"/>
</dbReference>
<dbReference type="GO" id="GO:0005694">
    <property type="term" value="C:chromosome"/>
    <property type="evidence" value="ECO:0007669"/>
    <property type="project" value="UniProtKB-SubCell"/>
</dbReference>
<keyword evidence="8" id="KW-0539">Nucleus</keyword>
<proteinExistence type="predicted"/>
<evidence type="ECO:0000256" key="1">
    <source>
        <dbReference type="ARBA" id="ARBA00004286"/>
    </source>
</evidence>
<evidence type="ECO:0000256" key="10">
    <source>
        <dbReference type="SAM" id="MobiDB-lite"/>
    </source>
</evidence>
<dbReference type="GO" id="GO:0005730">
    <property type="term" value="C:nucleolus"/>
    <property type="evidence" value="ECO:0007669"/>
    <property type="project" value="UniProtKB-SubCell"/>
</dbReference>
<evidence type="ECO:0000256" key="2">
    <source>
        <dbReference type="ARBA" id="ARBA00004604"/>
    </source>
</evidence>
<comment type="function">
    <text evidence="9">Required for proper chromosome segregation during mitosis and error-free mitotic progression.</text>
</comment>
<feature type="region of interest" description="Disordered" evidence="10">
    <location>
        <begin position="43"/>
        <end position="221"/>
    </location>
</feature>
<evidence type="ECO:0000256" key="5">
    <source>
        <dbReference type="ARBA" id="ARBA00022553"/>
    </source>
</evidence>
<reference evidence="11" key="2">
    <citation type="submission" date="2025-09" db="UniProtKB">
        <authorList>
            <consortium name="Ensembl"/>
        </authorList>
    </citation>
    <scope>IDENTIFICATION</scope>
</reference>
<dbReference type="Proteomes" id="UP000261340">
    <property type="component" value="Unplaced"/>
</dbReference>
<evidence type="ECO:0000256" key="8">
    <source>
        <dbReference type="ARBA" id="ARBA00023242"/>
    </source>
</evidence>
<name>A0A3Q0SVA1_AMPCI</name>
<evidence type="ECO:0000256" key="7">
    <source>
        <dbReference type="ARBA" id="ARBA00023054"/>
    </source>
</evidence>
<dbReference type="STRING" id="61819.ENSACIP00000026707"/>
<evidence type="ECO:0000256" key="6">
    <source>
        <dbReference type="ARBA" id="ARBA00022934"/>
    </source>
</evidence>
<feature type="compositionally biased region" description="Basic residues" evidence="10">
    <location>
        <begin position="295"/>
        <end position="308"/>
    </location>
</feature>
<organism evidence="11 12">
    <name type="scientific">Amphilophus citrinellus</name>
    <name type="common">Midas cichlid</name>
    <name type="synonym">Cichlasoma citrinellum</name>
    <dbReference type="NCBI Taxonomy" id="61819"/>
    <lineage>
        <taxon>Eukaryota</taxon>
        <taxon>Metazoa</taxon>
        <taxon>Chordata</taxon>
        <taxon>Craniata</taxon>
        <taxon>Vertebrata</taxon>
        <taxon>Euteleostomi</taxon>
        <taxon>Actinopterygii</taxon>
        <taxon>Neopterygii</taxon>
        <taxon>Teleostei</taxon>
        <taxon>Neoteleostei</taxon>
        <taxon>Acanthomorphata</taxon>
        <taxon>Ovalentaria</taxon>
        <taxon>Cichlomorphae</taxon>
        <taxon>Cichliformes</taxon>
        <taxon>Cichlidae</taxon>
        <taxon>New World cichlids</taxon>
        <taxon>Cichlasomatinae</taxon>
        <taxon>Heroini</taxon>
        <taxon>Amphilophus</taxon>
    </lineage>
</organism>
<evidence type="ECO:0000313" key="11">
    <source>
        <dbReference type="Ensembl" id="ENSACIP00000026707.1"/>
    </source>
</evidence>
<keyword evidence="4" id="KW-0158">Chromosome</keyword>
<keyword evidence="12" id="KW-1185">Reference proteome</keyword>
<evidence type="ECO:0000313" key="12">
    <source>
        <dbReference type="Proteomes" id="UP000261340"/>
    </source>
</evidence>
<dbReference type="PANTHER" id="PTHR13557:SF1">
    <property type="entry name" value="COILED-COIL DOMAIN-CONTAINING PROTEIN 86"/>
    <property type="match status" value="1"/>
</dbReference>
<dbReference type="GeneTree" id="ENSGT00390000017281"/>
<feature type="compositionally biased region" description="Basic and acidic residues" evidence="10">
    <location>
        <begin position="59"/>
        <end position="72"/>
    </location>
</feature>
<keyword evidence="7" id="KW-0175">Coiled coil</keyword>
<comment type="subcellular location">
    <subcellularLocation>
        <location evidence="1">Chromosome</location>
    </subcellularLocation>
    <subcellularLocation>
        <location evidence="2">Nucleus</location>
        <location evidence="2">Nucleolus</location>
    </subcellularLocation>
</comment>
<keyword evidence="6" id="KW-0164">Citrullination</keyword>
<evidence type="ECO:0000256" key="9">
    <source>
        <dbReference type="ARBA" id="ARBA00093307"/>
    </source>
</evidence>
<feature type="compositionally biased region" description="Basic and acidic residues" evidence="10">
    <location>
        <begin position="111"/>
        <end position="126"/>
    </location>
</feature>
<evidence type="ECO:0000256" key="3">
    <source>
        <dbReference type="ARBA" id="ARBA00016738"/>
    </source>
</evidence>
<evidence type="ECO:0000256" key="4">
    <source>
        <dbReference type="ARBA" id="ARBA00022454"/>
    </source>
</evidence>